<proteinExistence type="predicted"/>
<dbReference type="InterPro" id="IPR021818">
    <property type="entry name" value="SIPA1L_C"/>
</dbReference>
<feature type="compositionally biased region" description="Low complexity" evidence="2">
    <location>
        <begin position="83"/>
        <end position="92"/>
    </location>
</feature>
<feature type="region of interest" description="Disordered" evidence="2">
    <location>
        <begin position="209"/>
        <end position="235"/>
    </location>
</feature>
<evidence type="ECO:0000313" key="5">
    <source>
        <dbReference type="Proteomes" id="UP001356427"/>
    </source>
</evidence>
<evidence type="ECO:0000259" key="3">
    <source>
        <dbReference type="Pfam" id="PF11881"/>
    </source>
</evidence>
<evidence type="ECO:0000313" key="4">
    <source>
        <dbReference type="EMBL" id="KAK6317015.1"/>
    </source>
</evidence>
<gene>
    <name evidence="4" type="ORF">J4Q44_G00124150</name>
</gene>
<dbReference type="Pfam" id="PF11881">
    <property type="entry name" value="SPAR_C"/>
    <property type="match status" value="2"/>
</dbReference>
<protein>
    <recommendedName>
        <fullName evidence="3">Signal-induced proliferation-associated 1-like protein C-terminal domain-containing protein</fullName>
    </recommendedName>
</protein>
<feature type="coiled-coil region" evidence="1">
    <location>
        <begin position="566"/>
        <end position="600"/>
    </location>
</feature>
<feature type="compositionally biased region" description="Polar residues" evidence="2">
    <location>
        <begin position="139"/>
        <end position="175"/>
    </location>
</feature>
<evidence type="ECO:0000256" key="1">
    <source>
        <dbReference type="SAM" id="Coils"/>
    </source>
</evidence>
<reference evidence="4 5" key="1">
    <citation type="submission" date="2021-04" db="EMBL/GenBank/DDBJ databases">
        <authorList>
            <person name="De Guttry C."/>
            <person name="Zahm M."/>
            <person name="Klopp C."/>
            <person name="Cabau C."/>
            <person name="Louis A."/>
            <person name="Berthelot C."/>
            <person name="Parey E."/>
            <person name="Roest Crollius H."/>
            <person name="Montfort J."/>
            <person name="Robinson-Rechavi M."/>
            <person name="Bucao C."/>
            <person name="Bouchez O."/>
            <person name="Gislard M."/>
            <person name="Lluch J."/>
            <person name="Milhes M."/>
            <person name="Lampietro C."/>
            <person name="Lopez Roques C."/>
            <person name="Donnadieu C."/>
            <person name="Braasch I."/>
            <person name="Desvignes T."/>
            <person name="Postlethwait J."/>
            <person name="Bobe J."/>
            <person name="Wedekind C."/>
            <person name="Guiguen Y."/>
        </authorList>
    </citation>
    <scope>NUCLEOTIDE SEQUENCE [LARGE SCALE GENOMIC DNA]</scope>
    <source>
        <strain evidence="4">Cs_M1</strain>
        <tissue evidence="4">Blood</tissue>
    </source>
</reference>
<evidence type="ECO:0000256" key="2">
    <source>
        <dbReference type="SAM" id="MobiDB-lite"/>
    </source>
</evidence>
<keyword evidence="1" id="KW-0175">Coiled coil</keyword>
<feature type="region of interest" description="Disordered" evidence="2">
    <location>
        <begin position="519"/>
        <end position="545"/>
    </location>
</feature>
<feature type="region of interest" description="Disordered" evidence="2">
    <location>
        <begin position="139"/>
        <end position="194"/>
    </location>
</feature>
<dbReference type="EMBL" id="JAGTTL010000010">
    <property type="protein sequence ID" value="KAK6317015.1"/>
    <property type="molecule type" value="Genomic_DNA"/>
</dbReference>
<organism evidence="4 5">
    <name type="scientific">Coregonus suidteri</name>
    <dbReference type="NCBI Taxonomy" id="861788"/>
    <lineage>
        <taxon>Eukaryota</taxon>
        <taxon>Metazoa</taxon>
        <taxon>Chordata</taxon>
        <taxon>Craniata</taxon>
        <taxon>Vertebrata</taxon>
        <taxon>Euteleostomi</taxon>
        <taxon>Actinopterygii</taxon>
        <taxon>Neopterygii</taxon>
        <taxon>Teleostei</taxon>
        <taxon>Protacanthopterygii</taxon>
        <taxon>Salmoniformes</taxon>
        <taxon>Salmonidae</taxon>
        <taxon>Coregoninae</taxon>
        <taxon>Coregonus</taxon>
    </lineage>
</organism>
<feature type="domain" description="Signal-induced proliferation-associated 1-like protein C-terminal" evidence="3">
    <location>
        <begin position="384"/>
        <end position="459"/>
    </location>
</feature>
<feature type="region of interest" description="Disordered" evidence="2">
    <location>
        <begin position="360"/>
        <end position="380"/>
    </location>
</feature>
<dbReference type="AlphaFoldDB" id="A0AAN8QUF0"/>
<accession>A0AAN8QUF0</accession>
<keyword evidence="5" id="KW-1185">Reference proteome</keyword>
<dbReference type="Proteomes" id="UP001356427">
    <property type="component" value="Unassembled WGS sequence"/>
</dbReference>
<feature type="domain" description="Signal-induced proliferation-associated 1-like protein C-terminal" evidence="3">
    <location>
        <begin position="474"/>
        <end position="574"/>
    </location>
</feature>
<sequence length="627" mass="69807">MMASYSPANEGWFGERGVHQGIGLDILFSGRDFNTPNLYSPNDTLQLQEAKSHYACPRAPQRSLHGWGTYSPPPQKPSPSTESRGGASSAARPASLNQCLGYHTLPRRALAVFRPCVYSSPQGYNTTTVDKPRMLRATITSSPSDSNHPVQHQSQDQKPRPNQQQVIKQQHQPSLSPKPVYQPSLSPKPVYQPSLSPMPVYQPSLSPKPVYQPSLSPKPVYQPSLSPKPVYQPSLSPKPVYQPSLSPMPVYQPSLSPKPVYQPSLSLKPVYQPSLSPKPVYQPSLSPKPVYQPSLSLKPVYQPSLSLKPVYQPSLSPKPVYRPSLSPKPVYRPSLSPKPVYQPSLSPMPVYRRLTTWQHKDNTNTDSNTIKTNNSPHSNSIKRQVDMTSQNVFGQPRVLASLRGPPFARQTHKTSNLEEELRRLIILDNTSEDSGRDASCRHSLSTEISLGRGPLDSSLACSPVSDCPELEGLEDLSASELSLTEGWDPGHIPLLDPTWSLEWSKLVNAAKAYEAQRTVEPIHPSKPKKHGSEGGPAACPPNHYPPHGYNALPTLRSEVPSDLSRLHHLEVLLRHLESNLEKERQDKEALMEEVTILRETNRRLWEESLSSNEQLRKLSLLFNRNDA</sequence>
<comment type="caution">
    <text evidence="4">The sequence shown here is derived from an EMBL/GenBank/DDBJ whole genome shotgun (WGS) entry which is preliminary data.</text>
</comment>
<feature type="compositionally biased region" description="Polar residues" evidence="2">
    <location>
        <begin position="364"/>
        <end position="380"/>
    </location>
</feature>
<feature type="region of interest" description="Disordered" evidence="2">
    <location>
        <begin position="63"/>
        <end position="92"/>
    </location>
</feature>
<name>A0AAN8QUF0_9TELE</name>